<dbReference type="GO" id="GO:0005789">
    <property type="term" value="C:endoplasmic reticulum membrane"/>
    <property type="evidence" value="ECO:0007669"/>
    <property type="project" value="UniProtKB-SubCell"/>
</dbReference>
<feature type="domain" description="Reticulon" evidence="8">
    <location>
        <begin position="96"/>
        <end position="275"/>
    </location>
</feature>
<dbReference type="InterPro" id="IPR003388">
    <property type="entry name" value="Reticulon"/>
</dbReference>
<feature type="compositionally biased region" description="Polar residues" evidence="7">
    <location>
        <begin position="1"/>
        <end position="19"/>
    </location>
</feature>
<dbReference type="Proteomes" id="UP000319801">
    <property type="component" value="Unassembled WGS sequence"/>
</dbReference>
<accession>A0A556TXZ6</accession>
<dbReference type="GO" id="GO:0071787">
    <property type="term" value="P:endoplasmic reticulum tubular network formation"/>
    <property type="evidence" value="ECO:0007669"/>
    <property type="project" value="TreeGrafter"/>
</dbReference>
<evidence type="ECO:0000256" key="5">
    <source>
        <dbReference type="ARBA" id="ARBA00023136"/>
    </source>
</evidence>
<feature type="transmembrane region" description="Helical" evidence="6">
    <location>
        <begin position="109"/>
        <end position="139"/>
    </location>
</feature>
<evidence type="ECO:0000313" key="10">
    <source>
        <dbReference type="Proteomes" id="UP000319801"/>
    </source>
</evidence>
<evidence type="ECO:0000256" key="4">
    <source>
        <dbReference type="ARBA" id="ARBA00022989"/>
    </source>
</evidence>
<reference evidence="9 10" key="1">
    <citation type="journal article" date="2019" name="Genome Biol. Evol.">
        <title>Whole-Genome Sequencing of the Giant Devil Catfish, Bagarius yarrelli.</title>
        <authorList>
            <person name="Jiang W."/>
            <person name="Lv Y."/>
            <person name="Cheng L."/>
            <person name="Yang K."/>
            <person name="Chao B."/>
            <person name="Wang X."/>
            <person name="Li Y."/>
            <person name="Pan X."/>
            <person name="You X."/>
            <person name="Zhang Y."/>
            <person name="Yang J."/>
            <person name="Li J."/>
            <person name="Zhang X."/>
            <person name="Liu S."/>
            <person name="Sun C."/>
            <person name="Yang J."/>
            <person name="Shi Q."/>
        </authorList>
    </citation>
    <scope>NUCLEOTIDE SEQUENCE [LARGE SCALE GENOMIC DNA]</scope>
    <source>
        <strain evidence="9">JWS20170419001</strain>
        <tissue evidence="9">Muscle</tissue>
    </source>
</reference>
<dbReference type="PROSITE" id="PS50845">
    <property type="entry name" value="RETICULON"/>
    <property type="match status" value="1"/>
</dbReference>
<comment type="caution">
    <text evidence="9">The sequence shown here is derived from an EMBL/GenBank/DDBJ whole genome shotgun (WGS) entry which is preliminary data.</text>
</comment>
<keyword evidence="5 6" id="KW-0472">Membrane</keyword>
<dbReference type="GO" id="GO:0007420">
    <property type="term" value="P:brain development"/>
    <property type="evidence" value="ECO:0007669"/>
    <property type="project" value="TreeGrafter"/>
</dbReference>
<evidence type="ECO:0000313" key="9">
    <source>
        <dbReference type="EMBL" id="TSL22020.1"/>
    </source>
</evidence>
<dbReference type="InterPro" id="IPR046964">
    <property type="entry name" value="RTN1-4"/>
</dbReference>
<dbReference type="AlphaFoldDB" id="A0A556TXZ6"/>
<dbReference type="GO" id="GO:0030182">
    <property type="term" value="P:neuron differentiation"/>
    <property type="evidence" value="ECO:0007669"/>
    <property type="project" value="TreeGrafter"/>
</dbReference>
<dbReference type="PANTHER" id="PTHR45799">
    <property type="entry name" value="RETICULON-LIKE PROTEIN"/>
    <property type="match status" value="1"/>
</dbReference>
<keyword evidence="3 6" id="KW-0256">Endoplasmic reticulum</keyword>
<evidence type="ECO:0000256" key="3">
    <source>
        <dbReference type="ARBA" id="ARBA00022824"/>
    </source>
</evidence>
<evidence type="ECO:0000256" key="6">
    <source>
        <dbReference type="RuleBase" id="RU210713"/>
    </source>
</evidence>
<gene>
    <name evidence="9" type="ORF">Baya_6316</name>
</gene>
<sequence>MDDQISSTTEDQKYLQQTGKKLATGEFTEEEVSEFSDCKNFNLDEILDLAGGAKDAIERHRSENQSTMDIKPVKFINPLPEKEKTQAEVKAPTSQLWNLLYWRDVQKTAWVFGGTLSLLISLSLLSIISVCSYIALTLLSVTICFRVYRGITDALQKSENTHPFRSYLAQDVTLSPDIIHKHSDQLLKYINATIKELKHFFLVEDLIDSLKLAVLLWVLTHVGSLFNGLTLLIIGEVAAFTCPVLYEKYQTQIDHYFGLVKSYLQDIVKKLHQGILIGFGIASLWAIPPDTLINLIILPPPPLHP</sequence>
<feature type="region of interest" description="Disordered" evidence="7">
    <location>
        <begin position="1"/>
        <end position="20"/>
    </location>
</feature>
<dbReference type="PANTHER" id="PTHR45799:SF2">
    <property type="entry name" value="RETICULON-LIKE PROTEIN"/>
    <property type="match status" value="1"/>
</dbReference>
<protein>
    <recommendedName>
        <fullName evidence="6">Reticulon</fullName>
    </recommendedName>
</protein>
<keyword evidence="4 6" id="KW-1133">Transmembrane helix</keyword>
<name>A0A556TXZ6_BAGYA</name>
<evidence type="ECO:0000256" key="1">
    <source>
        <dbReference type="ARBA" id="ARBA00004477"/>
    </source>
</evidence>
<feature type="transmembrane region" description="Helical" evidence="6">
    <location>
        <begin position="275"/>
        <end position="297"/>
    </location>
</feature>
<evidence type="ECO:0000259" key="8">
    <source>
        <dbReference type="PROSITE" id="PS50845"/>
    </source>
</evidence>
<keyword evidence="2 6" id="KW-0812">Transmembrane</keyword>
<comment type="subcellular location">
    <subcellularLocation>
        <location evidence="1 6">Endoplasmic reticulum membrane</location>
        <topology evidence="1 6">Multi-pass membrane protein</topology>
    </subcellularLocation>
</comment>
<organism evidence="9 10">
    <name type="scientific">Bagarius yarrelli</name>
    <name type="common">Goonch</name>
    <name type="synonym">Bagrus yarrelli</name>
    <dbReference type="NCBI Taxonomy" id="175774"/>
    <lineage>
        <taxon>Eukaryota</taxon>
        <taxon>Metazoa</taxon>
        <taxon>Chordata</taxon>
        <taxon>Craniata</taxon>
        <taxon>Vertebrata</taxon>
        <taxon>Euteleostomi</taxon>
        <taxon>Actinopterygii</taxon>
        <taxon>Neopterygii</taxon>
        <taxon>Teleostei</taxon>
        <taxon>Ostariophysi</taxon>
        <taxon>Siluriformes</taxon>
        <taxon>Sisoridae</taxon>
        <taxon>Sisorinae</taxon>
        <taxon>Bagarius</taxon>
    </lineage>
</organism>
<dbReference type="OrthoDB" id="567788at2759"/>
<keyword evidence="10" id="KW-1185">Reference proteome</keyword>
<evidence type="ECO:0000256" key="7">
    <source>
        <dbReference type="SAM" id="MobiDB-lite"/>
    </source>
</evidence>
<evidence type="ECO:0000256" key="2">
    <source>
        <dbReference type="ARBA" id="ARBA00022692"/>
    </source>
</evidence>
<dbReference type="GO" id="GO:0043005">
    <property type="term" value="C:neuron projection"/>
    <property type="evidence" value="ECO:0007669"/>
    <property type="project" value="TreeGrafter"/>
</dbReference>
<dbReference type="Gene3D" id="1.20.5.2480">
    <property type="match status" value="1"/>
</dbReference>
<dbReference type="Pfam" id="PF02453">
    <property type="entry name" value="Reticulon"/>
    <property type="match status" value="1"/>
</dbReference>
<dbReference type="GO" id="GO:0014069">
    <property type="term" value="C:postsynaptic density"/>
    <property type="evidence" value="ECO:0007669"/>
    <property type="project" value="TreeGrafter"/>
</dbReference>
<proteinExistence type="predicted"/>
<dbReference type="EMBL" id="VCAZ01000028">
    <property type="protein sequence ID" value="TSL22020.1"/>
    <property type="molecule type" value="Genomic_DNA"/>
</dbReference>